<sequence length="122" mass="13789">MTTLPSLKGMWVCKHLLLADPIAAASIGRRWITTAKTKSVGGVLTSSAKTVATLGTWSGFVSQYNMTKQRMLLRNMKRTICLSHDVLQQATPQTILDHMTNDQEFFEEFDKTFISKMINFFL</sequence>
<comment type="caution">
    <text evidence="1">The sequence shown here is derived from an EMBL/GenBank/DDBJ whole genome shotgun (WGS) entry which is preliminary data.</text>
</comment>
<evidence type="ECO:0000313" key="2">
    <source>
        <dbReference type="Proteomes" id="UP000257109"/>
    </source>
</evidence>
<reference evidence="1" key="1">
    <citation type="submission" date="2018-05" db="EMBL/GenBank/DDBJ databases">
        <title>Draft genome of Mucuna pruriens seed.</title>
        <authorList>
            <person name="Nnadi N.E."/>
            <person name="Vos R."/>
            <person name="Hasami M.H."/>
            <person name="Devisetty U.K."/>
            <person name="Aguiy J.C."/>
        </authorList>
    </citation>
    <scope>NUCLEOTIDE SEQUENCE [LARGE SCALE GENOMIC DNA]</scope>
    <source>
        <strain evidence="1">JCA_2017</strain>
    </source>
</reference>
<evidence type="ECO:0000313" key="1">
    <source>
        <dbReference type="EMBL" id="RDX82068.1"/>
    </source>
</evidence>
<proteinExistence type="predicted"/>
<gene>
    <name evidence="1" type="ORF">CR513_37191</name>
</gene>
<dbReference type="Proteomes" id="UP000257109">
    <property type="component" value="Unassembled WGS sequence"/>
</dbReference>
<name>A0A371FUU1_MUCPR</name>
<dbReference type="AlphaFoldDB" id="A0A371FUU1"/>
<keyword evidence="2" id="KW-1185">Reference proteome</keyword>
<dbReference type="EMBL" id="QJKJ01007754">
    <property type="protein sequence ID" value="RDX82068.1"/>
    <property type="molecule type" value="Genomic_DNA"/>
</dbReference>
<accession>A0A371FUU1</accession>
<feature type="non-terminal residue" evidence="1">
    <location>
        <position position="1"/>
    </location>
</feature>
<protein>
    <submittedName>
        <fullName evidence="1">Uncharacterized protein</fullName>
    </submittedName>
</protein>
<organism evidence="1 2">
    <name type="scientific">Mucuna pruriens</name>
    <name type="common">Velvet bean</name>
    <name type="synonym">Dolichos pruriens</name>
    <dbReference type="NCBI Taxonomy" id="157652"/>
    <lineage>
        <taxon>Eukaryota</taxon>
        <taxon>Viridiplantae</taxon>
        <taxon>Streptophyta</taxon>
        <taxon>Embryophyta</taxon>
        <taxon>Tracheophyta</taxon>
        <taxon>Spermatophyta</taxon>
        <taxon>Magnoliopsida</taxon>
        <taxon>eudicotyledons</taxon>
        <taxon>Gunneridae</taxon>
        <taxon>Pentapetalae</taxon>
        <taxon>rosids</taxon>
        <taxon>fabids</taxon>
        <taxon>Fabales</taxon>
        <taxon>Fabaceae</taxon>
        <taxon>Papilionoideae</taxon>
        <taxon>50 kb inversion clade</taxon>
        <taxon>NPAAA clade</taxon>
        <taxon>indigoferoid/millettioid clade</taxon>
        <taxon>Phaseoleae</taxon>
        <taxon>Mucuna</taxon>
    </lineage>
</organism>